<evidence type="ECO:0000256" key="6">
    <source>
        <dbReference type="ARBA" id="ARBA00022840"/>
    </source>
</evidence>
<organism evidence="13 14">
    <name type="scientific">Pseudanabaena yagii GIHE-NHR1</name>
    <dbReference type="NCBI Taxonomy" id="2722753"/>
    <lineage>
        <taxon>Bacteria</taxon>
        <taxon>Bacillati</taxon>
        <taxon>Cyanobacteriota</taxon>
        <taxon>Cyanophyceae</taxon>
        <taxon>Pseudanabaenales</taxon>
        <taxon>Pseudanabaenaceae</taxon>
        <taxon>Pseudanabaena</taxon>
        <taxon>Pseudanabaena yagii</taxon>
    </lineage>
</organism>
<dbReference type="PANTHER" id="PTHR43294:SF21">
    <property type="entry name" value="CATION TRANSPORTING ATPASE"/>
    <property type="match status" value="1"/>
</dbReference>
<dbReference type="EMBL" id="JAAVJL010000003">
    <property type="protein sequence ID" value="NMF60629.1"/>
    <property type="molecule type" value="Genomic_DNA"/>
</dbReference>
<dbReference type="SMART" id="SM00831">
    <property type="entry name" value="Cation_ATPase_N"/>
    <property type="match status" value="1"/>
</dbReference>
<evidence type="ECO:0000256" key="9">
    <source>
        <dbReference type="ARBA" id="ARBA00023136"/>
    </source>
</evidence>
<sequence length="973" mass="107739">MASLHQPIWALSFEEVYESLNTHANGLSQDEARERLEKFGANELPEPVQRPLWLRFLDQLTHFMALLLWVAGILAFISRTPELGWAIWSVIWINGIFSFWQEFQAEKALSALKKVLPMQVKVYRNGELKQIPARELVRGDVMQLEEGDRISADARLISAESLYLDVSVMTGESLPVARNAYPVRLREAVSVRGGKTMLRQGEQPLQEKVNPSEIANLVLAGSTVAAGRAVAVVYSTGAETEFGQVAHLTTVVKRDPSTLEVQVARIVRIITAIAVSMGVLIFLLAYFLVGIEVKESFIFAIGIIVALVPEGLLPTVTLSLAIGVRRMARKNALVRRLSAVESLSATTVICTDKTGTLTKNEMTVRYLWLPTQPDGEADHAITNQNRLIEVTGAGYDPTSGKVHLPADSEIAWKAKILLIGSALCSNARLVHLNAPSRWQEIGDPTEAALLVAAAKAELNLEELQKQFPRLREIPFDSRRLMMTVILNWQSSALWKDELPNLAFTKGAPLEVLKHCHWILRDGEQQELTHDYWQEVVTANDDLAKQGFRVLGLAARRGGQELIDLKAQDLEQNLIFIGLVAMFDPPRDEVPKAIAQCHQAGIKVTMVTGDYGLTAEAIAHQIGLVGDRVRVVTGEGMGHLSDAQLRQVVKYRHGLVFARMSPEHKLRLVQAYKDIGEIVAVTGDGVNDAPALRAANIGVAMGQNGTDVAREAADIVLTDDNFATIVVAIEQGRSVYQNIRKFMTYILASNVAELVPFLAMVIFKIPPALIIMQILIVDLGTDILPALALGTERAELGTMQLPPRAKSKPLLDRSLLLRAYCFLGLIEATLGMFGFFWVWHSYGYDFNSLQAIAPAILSHTTNPEITFIYAQATTMTLAIIVACQDGNVFACRSEQTSIFRIGFFSNPFIWLGIATEWILIISIIEFSPLRQIFATAPLTIWQWSLLLICPPILLGAEELRKSFLRKRKRRIAVP</sequence>
<dbReference type="InterPro" id="IPR001757">
    <property type="entry name" value="P_typ_ATPase"/>
</dbReference>
<dbReference type="PANTHER" id="PTHR43294">
    <property type="entry name" value="SODIUM/POTASSIUM-TRANSPORTING ATPASE SUBUNIT ALPHA"/>
    <property type="match status" value="1"/>
</dbReference>
<dbReference type="SFLD" id="SFLDG00002">
    <property type="entry name" value="C1.7:_P-type_atpase_like"/>
    <property type="match status" value="1"/>
</dbReference>
<evidence type="ECO:0000256" key="10">
    <source>
        <dbReference type="SAM" id="Coils"/>
    </source>
</evidence>
<dbReference type="InterPro" id="IPR059000">
    <property type="entry name" value="ATPase_P-type_domA"/>
</dbReference>
<dbReference type="InterPro" id="IPR006068">
    <property type="entry name" value="ATPase_P-typ_cation-transptr_C"/>
</dbReference>
<dbReference type="SFLD" id="SFLDF00027">
    <property type="entry name" value="p-type_atpase"/>
    <property type="match status" value="1"/>
</dbReference>
<reference evidence="13 14" key="1">
    <citation type="submission" date="2020-03" db="EMBL/GenBank/DDBJ databases">
        <title>Draft Genome Sequence of 2-Methylisoborneol Producing Pseudanabaena yagii Strain GIHE-NHR1 Isolated from North Han River in South Korea.</title>
        <authorList>
            <person name="Jeong J."/>
        </authorList>
    </citation>
    <scope>NUCLEOTIDE SEQUENCE [LARGE SCALE GENOMIC DNA]</scope>
    <source>
        <strain evidence="13 14">GIHE-NHR1</strain>
    </source>
</reference>
<keyword evidence="3" id="KW-1003">Cell membrane</keyword>
<protein>
    <submittedName>
        <fullName evidence="13">Cation-transporting P-type ATPase</fullName>
    </submittedName>
</protein>
<dbReference type="InterPro" id="IPR018303">
    <property type="entry name" value="ATPase_P-typ_P_site"/>
</dbReference>
<dbReference type="InterPro" id="IPR008250">
    <property type="entry name" value="ATPase_P-typ_transduc_dom_A_sf"/>
</dbReference>
<evidence type="ECO:0000256" key="5">
    <source>
        <dbReference type="ARBA" id="ARBA00022741"/>
    </source>
</evidence>
<dbReference type="Proteomes" id="UP000738376">
    <property type="component" value="Unassembled WGS sequence"/>
</dbReference>
<keyword evidence="5" id="KW-0547">Nucleotide-binding</keyword>
<keyword evidence="7" id="KW-1278">Translocase</keyword>
<gene>
    <name evidence="13" type="ORF">HC246_22005</name>
</gene>
<dbReference type="Gene3D" id="3.40.50.1000">
    <property type="entry name" value="HAD superfamily/HAD-like"/>
    <property type="match status" value="1"/>
</dbReference>
<feature type="transmembrane region" description="Helical" evidence="11">
    <location>
        <begin position="297"/>
        <end position="322"/>
    </location>
</feature>
<evidence type="ECO:0000256" key="2">
    <source>
        <dbReference type="ARBA" id="ARBA00005675"/>
    </source>
</evidence>
<feature type="transmembrane region" description="Helical" evidence="11">
    <location>
        <begin position="269"/>
        <end position="291"/>
    </location>
</feature>
<dbReference type="Pfam" id="PF13246">
    <property type="entry name" value="Cation_ATPase"/>
    <property type="match status" value="1"/>
</dbReference>
<comment type="similarity">
    <text evidence="2">Belongs to the cation transport ATPase (P-type) (TC 3.A.3) family. Type IIA subfamily.</text>
</comment>
<evidence type="ECO:0000256" key="1">
    <source>
        <dbReference type="ARBA" id="ARBA00004651"/>
    </source>
</evidence>
<dbReference type="InterPro" id="IPR004014">
    <property type="entry name" value="ATPase_P-typ_cation-transptr_N"/>
</dbReference>
<evidence type="ECO:0000313" key="14">
    <source>
        <dbReference type="Proteomes" id="UP000738376"/>
    </source>
</evidence>
<dbReference type="InterPro" id="IPR023214">
    <property type="entry name" value="HAD_sf"/>
</dbReference>
<keyword evidence="8 11" id="KW-1133">Transmembrane helix</keyword>
<proteinExistence type="inferred from homology"/>
<dbReference type="InterPro" id="IPR023298">
    <property type="entry name" value="ATPase_P-typ_TM_dom_sf"/>
</dbReference>
<evidence type="ECO:0000313" key="13">
    <source>
        <dbReference type="EMBL" id="NMF60629.1"/>
    </source>
</evidence>
<keyword evidence="14" id="KW-1185">Reference proteome</keyword>
<feature type="transmembrane region" description="Helical" evidence="11">
    <location>
        <begin position="939"/>
        <end position="958"/>
    </location>
</feature>
<keyword evidence="9 11" id="KW-0472">Membrane</keyword>
<accession>A0ABX1M0S1</accession>
<dbReference type="PRINTS" id="PR00119">
    <property type="entry name" value="CATATPASE"/>
</dbReference>
<evidence type="ECO:0000256" key="11">
    <source>
        <dbReference type="SAM" id="Phobius"/>
    </source>
</evidence>
<comment type="subcellular location">
    <subcellularLocation>
        <location evidence="1">Cell membrane</location>
        <topology evidence="1">Multi-pass membrane protein</topology>
    </subcellularLocation>
</comment>
<evidence type="ECO:0000256" key="4">
    <source>
        <dbReference type="ARBA" id="ARBA00022692"/>
    </source>
</evidence>
<dbReference type="SUPFAM" id="SSF81665">
    <property type="entry name" value="Calcium ATPase, transmembrane domain M"/>
    <property type="match status" value="1"/>
</dbReference>
<evidence type="ECO:0000256" key="3">
    <source>
        <dbReference type="ARBA" id="ARBA00022475"/>
    </source>
</evidence>
<dbReference type="NCBIfam" id="TIGR01494">
    <property type="entry name" value="ATPase_P-type"/>
    <property type="match status" value="2"/>
</dbReference>
<feature type="transmembrane region" description="Helical" evidence="11">
    <location>
        <begin position="741"/>
        <end position="762"/>
    </location>
</feature>
<dbReference type="InterPro" id="IPR044492">
    <property type="entry name" value="P_typ_ATPase_HD_dom"/>
</dbReference>
<dbReference type="Gene3D" id="2.70.150.10">
    <property type="entry name" value="Calcium-transporting ATPase, cytoplasmic transduction domain A"/>
    <property type="match status" value="1"/>
</dbReference>
<dbReference type="PROSITE" id="PS00154">
    <property type="entry name" value="ATPASE_E1_E2"/>
    <property type="match status" value="1"/>
</dbReference>
<feature type="domain" description="Cation-transporting P-type ATPase N-terminal" evidence="12">
    <location>
        <begin position="7"/>
        <end position="80"/>
    </location>
</feature>
<dbReference type="SUPFAM" id="SSF56784">
    <property type="entry name" value="HAD-like"/>
    <property type="match status" value="1"/>
</dbReference>
<dbReference type="Pfam" id="PF00690">
    <property type="entry name" value="Cation_ATPase_N"/>
    <property type="match status" value="1"/>
</dbReference>
<dbReference type="Gene3D" id="3.40.1110.10">
    <property type="entry name" value="Calcium-transporting ATPase, cytoplasmic domain N"/>
    <property type="match status" value="1"/>
</dbReference>
<feature type="transmembrane region" description="Helical" evidence="11">
    <location>
        <begin position="866"/>
        <end position="887"/>
    </location>
</feature>
<dbReference type="SFLD" id="SFLDS00003">
    <property type="entry name" value="Haloacid_Dehalogenase"/>
    <property type="match status" value="1"/>
</dbReference>
<dbReference type="SUPFAM" id="SSF81660">
    <property type="entry name" value="Metal cation-transporting ATPase, ATP-binding domain N"/>
    <property type="match status" value="1"/>
</dbReference>
<feature type="transmembrane region" description="Helical" evidence="11">
    <location>
        <begin position="768"/>
        <end position="788"/>
    </location>
</feature>
<feature type="transmembrane region" description="Helical" evidence="11">
    <location>
        <begin position="60"/>
        <end position="77"/>
    </location>
</feature>
<feature type="transmembrane region" description="Helical" evidence="11">
    <location>
        <begin position="814"/>
        <end position="838"/>
    </location>
</feature>
<keyword evidence="4 11" id="KW-0812">Transmembrane</keyword>
<dbReference type="InterPro" id="IPR036412">
    <property type="entry name" value="HAD-like_sf"/>
</dbReference>
<dbReference type="Gene3D" id="1.20.1110.10">
    <property type="entry name" value="Calcium-transporting ATPase, transmembrane domain"/>
    <property type="match status" value="1"/>
</dbReference>
<dbReference type="Pfam" id="PF08282">
    <property type="entry name" value="Hydrolase_3"/>
    <property type="match status" value="1"/>
</dbReference>
<keyword evidence="6" id="KW-0067">ATP-binding</keyword>
<dbReference type="InterPro" id="IPR050510">
    <property type="entry name" value="Cation_transp_ATPase_P-type"/>
</dbReference>
<evidence type="ECO:0000256" key="8">
    <source>
        <dbReference type="ARBA" id="ARBA00022989"/>
    </source>
</evidence>
<evidence type="ECO:0000259" key="12">
    <source>
        <dbReference type="SMART" id="SM00831"/>
    </source>
</evidence>
<dbReference type="Pfam" id="PF00689">
    <property type="entry name" value="Cation_ATPase_C"/>
    <property type="match status" value="1"/>
</dbReference>
<dbReference type="InterPro" id="IPR023299">
    <property type="entry name" value="ATPase_P-typ_cyto_dom_N"/>
</dbReference>
<dbReference type="Pfam" id="PF00122">
    <property type="entry name" value="E1-E2_ATPase"/>
    <property type="match status" value="1"/>
</dbReference>
<name>A0ABX1M0S1_9CYAN</name>
<dbReference type="RefSeq" id="WP_169365563.1">
    <property type="nucleotide sequence ID" value="NZ_JAAVJL010000003.1"/>
</dbReference>
<dbReference type="PRINTS" id="PR00121">
    <property type="entry name" value="NAKATPASE"/>
</dbReference>
<evidence type="ECO:0000256" key="7">
    <source>
        <dbReference type="ARBA" id="ARBA00022967"/>
    </source>
</evidence>
<keyword evidence="10" id="KW-0175">Coiled coil</keyword>
<comment type="caution">
    <text evidence="13">The sequence shown here is derived from an EMBL/GenBank/DDBJ whole genome shotgun (WGS) entry which is preliminary data.</text>
</comment>
<dbReference type="SUPFAM" id="SSF81653">
    <property type="entry name" value="Calcium ATPase, transduction domain A"/>
    <property type="match status" value="1"/>
</dbReference>
<feature type="transmembrane region" description="Helical" evidence="11">
    <location>
        <begin position="907"/>
        <end position="927"/>
    </location>
</feature>
<feature type="coiled-coil region" evidence="10">
    <location>
        <begin position="446"/>
        <end position="473"/>
    </location>
</feature>